<reference evidence="3" key="2">
    <citation type="submission" date="2018-05" db="EMBL/GenBank/DDBJ databases">
        <title>OpunRS2 (Oryza punctata Reference Sequence Version 2).</title>
        <authorList>
            <person name="Zhang J."/>
            <person name="Kudrna D."/>
            <person name="Lee S."/>
            <person name="Talag J."/>
            <person name="Welchert J."/>
            <person name="Wing R.A."/>
        </authorList>
    </citation>
    <scope>NUCLEOTIDE SEQUENCE [LARGE SCALE GENOMIC DNA]</scope>
</reference>
<accession>A0A0E0LGJ2</accession>
<proteinExistence type="predicted"/>
<dbReference type="PROSITE" id="PS50181">
    <property type="entry name" value="FBOX"/>
    <property type="match status" value="1"/>
</dbReference>
<reference evidence="3" key="1">
    <citation type="submission" date="2015-04" db="UniProtKB">
        <authorList>
            <consortium name="EnsemblPlants"/>
        </authorList>
    </citation>
    <scope>IDENTIFICATION</scope>
</reference>
<feature type="region of interest" description="Disordered" evidence="1">
    <location>
        <begin position="41"/>
        <end position="74"/>
    </location>
</feature>
<dbReference type="PANTHER" id="PTHR32133:SF408">
    <property type="entry name" value="OS07G0120400 PROTEIN"/>
    <property type="match status" value="1"/>
</dbReference>
<evidence type="ECO:0000313" key="4">
    <source>
        <dbReference type="Proteomes" id="UP000026962"/>
    </source>
</evidence>
<dbReference type="SUPFAM" id="SSF81383">
    <property type="entry name" value="F-box domain"/>
    <property type="match status" value="1"/>
</dbReference>
<dbReference type="Proteomes" id="UP000026962">
    <property type="component" value="Chromosome 7"/>
</dbReference>
<dbReference type="HOGENOM" id="CLU_742674_0_0_1"/>
<dbReference type="Gramene" id="OPUNC07G01490.1">
    <property type="protein sequence ID" value="OPUNC07G01490.1"/>
    <property type="gene ID" value="OPUNC07G01490"/>
</dbReference>
<feature type="compositionally biased region" description="Polar residues" evidence="1">
    <location>
        <begin position="13"/>
        <end position="25"/>
    </location>
</feature>
<dbReference type="Pfam" id="PF12937">
    <property type="entry name" value="F-box-like"/>
    <property type="match status" value="1"/>
</dbReference>
<name>A0A0E0LGJ2_ORYPU</name>
<dbReference type="SMART" id="SM00256">
    <property type="entry name" value="FBOX"/>
    <property type="match status" value="1"/>
</dbReference>
<keyword evidence="4" id="KW-1185">Reference proteome</keyword>
<dbReference type="AlphaFoldDB" id="A0A0E0LGJ2"/>
<dbReference type="CDD" id="cd22157">
    <property type="entry name" value="F-box_AtFBW1-like"/>
    <property type="match status" value="1"/>
</dbReference>
<protein>
    <recommendedName>
        <fullName evidence="2">F-box domain-containing protein</fullName>
    </recommendedName>
</protein>
<dbReference type="InterPro" id="IPR036047">
    <property type="entry name" value="F-box-like_dom_sf"/>
</dbReference>
<dbReference type="InterPro" id="IPR001810">
    <property type="entry name" value="F-box_dom"/>
</dbReference>
<feature type="domain" description="F-box" evidence="2">
    <location>
        <begin position="115"/>
        <end position="164"/>
    </location>
</feature>
<dbReference type="Gene3D" id="1.20.1280.50">
    <property type="match status" value="1"/>
</dbReference>
<evidence type="ECO:0000256" key="1">
    <source>
        <dbReference type="SAM" id="MobiDB-lite"/>
    </source>
</evidence>
<evidence type="ECO:0000259" key="2">
    <source>
        <dbReference type="PROSITE" id="PS50181"/>
    </source>
</evidence>
<dbReference type="PANTHER" id="PTHR32133">
    <property type="entry name" value="OS07G0120400 PROTEIN"/>
    <property type="match status" value="1"/>
</dbReference>
<feature type="region of interest" description="Disordered" evidence="1">
    <location>
        <begin position="1"/>
        <end position="25"/>
    </location>
</feature>
<sequence>MSTSRENPLLGVDSTTMSGVSTTDASGESYAIGGLTEHHFGLGQDQEDGFGGHDSPFTEPRHFASGFGKTSGSGVRVTTTAIVPGAAASAFAGGSCPAPFADLGHGKRGTSSCSRSSITVLPQELVEDILKRLRPNEPTSLFRAAAVCKSWRRIVTDSKFFGWYSDHHGAPPMLGFFYREAHKVNTSFMPSTVNGVHLPDILGVSVHDVRHGFVLLSGPCDLKVIVYDMSSHTLEVLLTPEAHRQRLKALLPCSESVLTLVAADVAGLGFVTVHGSLLLQWTMAAADPGAPWIPGRSVNLLKLPGIWGFSPHAIGYYDLEGVVLVRTDAGVFAVEADQEAREATIITNDKRARDITAAFQSMPFRSSTSVLAF</sequence>
<evidence type="ECO:0000313" key="3">
    <source>
        <dbReference type="EnsemblPlants" id="OPUNC07G01490.1"/>
    </source>
</evidence>
<organism evidence="3">
    <name type="scientific">Oryza punctata</name>
    <name type="common">Red rice</name>
    <dbReference type="NCBI Taxonomy" id="4537"/>
    <lineage>
        <taxon>Eukaryota</taxon>
        <taxon>Viridiplantae</taxon>
        <taxon>Streptophyta</taxon>
        <taxon>Embryophyta</taxon>
        <taxon>Tracheophyta</taxon>
        <taxon>Spermatophyta</taxon>
        <taxon>Magnoliopsida</taxon>
        <taxon>Liliopsida</taxon>
        <taxon>Poales</taxon>
        <taxon>Poaceae</taxon>
        <taxon>BOP clade</taxon>
        <taxon>Oryzoideae</taxon>
        <taxon>Oryzeae</taxon>
        <taxon>Oryzinae</taxon>
        <taxon>Oryza</taxon>
    </lineage>
</organism>
<dbReference type="EnsemblPlants" id="OPUNC07G01490.1">
    <property type="protein sequence ID" value="OPUNC07G01490.1"/>
    <property type="gene ID" value="OPUNC07G01490"/>
</dbReference>